<feature type="compositionally biased region" description="Acidic residues" evidence="5">
    <location>
        <begin position="62"/>
        <end position="71"/>
    </location>
</feature>
<feature type="compositionally biased region" description="Acidic residues" evidence="5">
    <location>
        <begin position="41"/>
        <end position="55"/>
    </location>
</feature>
<evidence type="ECO:0008006" key="8">
    <source>
        <dbReference type="Google" id="ProtNLM"/>
    </source>
</evidence>
<evidence type="ECO:0000256" key="1">
    <source>
        <dbReference type="ARBA" id="ARBA00004613"/>
    </source>
</evidence>
<dbReference type="SUPFAM" id="SSF55486">
    <property type="entry name" value="Metalloproteases ('zincins'), catalytic domain"/>
    <property type="match status" value="1"/>
</dbReference>
<dbReference type="PROSITE" id="PS51257">
    <property type="entry name" value="PROKAR_LIPOPROTEIN"/>
    <property type="match status" value="1"/>
</dbReference>
<dbReference type="AlphaFoldDB" id="A0ABD5XAD3"/>
<evidence type="ECO:0000256" key="4">
    <source>
        <dbReference type="ARBA" id="ARBA00022837"/>
    </source>
</evidence>
<dbReference type="Proteomes" id="UP001596414">
    <property type="component" value="Unassembled WGS sequence"/>
</dbReference>
<sequence length="326" mass="35618">MPRYSPLIIILLLIVLAGCSGISSETGKENSTVVMKTTVDSGDEDLTEGYEEEQGTDPTVADTDEDGLDDPTEVERVTDATVADIDGDGIEDGTEVSLGTDPLDSDTDGDNLVDGAEVNNKGALPGADPLQMDIFLEIDYMNDYSIPDTELSKIKDEFRTASVTNPDGSNGINLHVTRDNKVSYESVLSDDEWSNIKSNDFDHHGEGYHYVVLMNHTTLPAQPDDNRDLYDGSGGNGFITVTGTADDLRIGTVFMHELGHSLGLSPNIYRGIDSTQISFTNYHSVMSYNTPYDYYGYSGSESQFSDWDYLEENLYTPSTVNLNNSS</sequence>
<reference evidence="6 7" key="1">
    <citation type="journal article" date="2014" name="Int. J. Syst. Evol. Microbiol.">
        <title>Complete genome sequence of Corynebacterium casei LMG S-19264T (=DSM 44701T), isolated from a smear-ripened cheese.</title>
        <authorList>
            <consortium name="US DOE Joint Genome Institute (JGI-PGF)"/>
            <person name="Walter F."/>
            <person name="Albersmeier A."/>
            <person name="Kalinowski J."/>
            <person name="Ruckert C."/>
        </authorList>
    </citation>
    <scope>NUCLEOTIDE SEQUENCE [LARGE SCALE GENOMIC DNA]</scope>
    <source>
        <strain evidence="6 7">CGMCC 4.7215</strain>
    </source>
</reference>
<protein>
    <recommendedName>
        <fullName evidence="8">Matrixin</fullName>
    </recommendedName>
</protein>
<evidence type="ECO:0000256" key="2">
    <source>
        <dbReference type="ARBA" id="ARBA00022525"/>
    </source>
</evidence>
<feature type="region of interest" description="Disordered" evidence="5">
    <location>
        <begin position="86"/>
        <end position="105"/>
    </location>
</feature>
<dbReference type="EMBL" id="JBHSZQ010000047">
    <property type="protein sequence ID" value="MFC7126867.1"/>
    <property type="molecule type" value="Genomic_DNA"/>
</dbReference>
<gene>
    <name evidence="6" type="ORF">ACFQJ7_12680</name>
</gene>
<keyword evidence="4" id="KW-0106">Calcium</keyword>
<dbReference type="Gene3D" id="3.40.390.10">
    <property type="entry name" value="Collagenase (Catalytic Domain)"/>
    <property type="match status" value="1"/>
</dbReference>
<evidence type="ECO:0000256" key="5">
    <source>
        <dbReference type="SAM" id="MobiDB-lite"/>
    </source>
</evidence>
<evidence type="ECO:0000256" key="3">
    <source>
        <dbReference type="ARBA" id="ARBA00022729"/>
    </source>
</evidence>
<dbReference type="InterPro" id="IPR024079">
    <property type="entry name" value="MetalloPept_cat_dom_sf"/>
</dbReference>
<name>A0ABD5XAD3_9EURY</name>
<organism evidence="6 7">
    <name type="scientific">Halovenus rubra</name>
    <dbReference type="NCBI Taxonomy" id="869890"/>
    <lineage>
        <taxon>Archaea</taxon>
        <taxon>Methanobacteriati</taxon>
        <taxon>Methanobacteriota</taxon>
        <taxon>Stenosarchaea group</taxon>
        <taxon>Halobacteria</taxon>
        <taxon>Halobacteriales</taxon>
        <taxon>Haloarculaceae</taxon>
        <taxon>Halovenus</taxon>
    </lineage>
</organism>
<dbReference type="InterPro" id="IPR059100">
    <property type="entry name" value="TSP3_bac"/>
</dbReference>
<evidence type="ECO:0000313" key="6">
    <source>
        <dbReference type="EMBL" id="MFC7126867.1"/>
    </source>
</evidence>
<proteinExistence type="predicted"/>
<evidence type="ECO:0000313" key="7">
    <source>
        <dbReference type="Proteomes" id="UP001596414"/>
    </source>
</evidence>
<keyword evidence="2" id="KW-0964">Secreted</keyword>
<feature type="region of interest" description="Disordered" evidence="5">
    <location>
        <begin position="39"/>
        <end position="71"/>
    </location>
</feature>
<accession>A0ABD5XAD3</accession>
<comment type="caution">
    <text evidence="6">The sequence shown here is derived from an EMBL/GenBank/DDBJ whole genome shotgun (WGS) entry which is preliminary data.</text>
</comment>
<comment type="subcellular location">
    <subcellularLocation>
        <location evidence="1">Secreted</location>
    </subcellularLocation>
</comment>
<keyword evidence="3" id="KW-0732">Signal</keyword>
<dbReference type="Pfam" id="PF18884">
    <property type="entry name" value="TSP3_bac"/>
    <property type="match status" value="1"/>
</dbReference>